<name>G0LJ82_HALWC</name>
<dbReference type="GeneID" id="12447591"/>
<dbReference type="RefSeq" id="WP_011571768.1">
    <property type="nucleotide sequence ID" value="NC_017459.1"/>
</dbReference>
<dbReference type="KEGG" id="hwc:Hqrw_2838"/>
<evidence type="ECO:0000313" key="2">
    <source>
        <dbReference type="Proteomes" id="UP000007954"/>
    </source>
</evidence>
<gene>
    <name evidence="1" type="ordered locus">Hqrw_2838</name>
</gene>
<dbReference type="OrthoDB" id="10357at2157"/>
<protein>
    <submittedName>
        <fullName evidence="1">START domain protein</fullName>
    </submittedName>
</protein>
<dbReference type="EMBL" id="FR746099">
    <property type="protein sequence ID" value="CCC40650.1"/>
    <property type="molecule type" value="Genomic_DNA"/>
</dbReference>
<dbReference type="InterPro" id="IPR019587">
    <property type="entry name" value="Polyketide_cyclase/dehydratase"/>
</dbReference>
<dbReference type="CDD" id="cd07820">
    <property type="entry name" value="SRPBCC_3"/>
    <property type="match status" value="1"/>
</dbReference>
<accession>G0LJ82</accession>
<organism evidence="1 2">
    <name type="scientific">Haloquadratum walsbyi (strain DSM 16854 / JCM 12705 / C23)</name>
    <dbReference type="NCBI Taxonomy" id="768065"/>
    <lineage>
        <taxon>Archaea</taxon>
        <taxon>Methanobacteriati</taxon>
        <taxon>Methanobacteriota</taxon>
        <taxon>Stenosarchaea group</taxon>
        <taxon>Halobacteria</taxon>
        <taxon>Halobacteriales</taxon>
        <taxon>Haloferacaceae</taxon>
        <taxon>Haloquadratum</taxon>
    </lineage>
</organism>
<dbReference type="AlphaFoldDB" id="G0LJ82"/>
<evidence type="ECO:0000313" key="1">
    <source>
        <dbReference type="EMBL" id="CCC40650.1"/>
    </source>
</evidence>
<dbReference type="Pfam" id="PF10604">
    <property type="entry name" value="Polyketide_cyc2"/>
    <property type="match status" value="1"/>
</dbReference>
<reference evidence="1 2" key="1">
    <citation type="journal article" date="2011" name="PLoS ONE">
        <title>Haloquadratum walsbyi: limited diversity in a global pond.</title>
        <authorList>
            <person name="Dyall-Smith M."/>
            <person name="Pfeiffer F."/>
            <person name="Klee K."/>
            <person name="Palm P."/>
            <person name="Gross K."/>
            <person name="Schuster S.C."/>
            <person name="Rampp M."/>
            <person name="Oesterhelt D."/>
        </authorList>
    </citation>
    <scope>NUCLEOTIDE SEQUENCE [LARGE SCALE GENOMIC DNA]</scope>
    <source>
        <strain evidence="2">DSM 16854 / JCM 12705 / C23</strain>
    </source>
</reference>
<sequence length="159" mass="17770">MATYSRQTRIDAPLESVWDFHSQISGLEALTPSWMNLEIESVTGPDGTTNPDVLVAGSTIKMSMRPLGITPQQQWTSAITARKAGDGTAMFRDEMRGGPFSTWVHTHRFFADGTTTILHDEVRYEFPGGFLGDILSTFGVIGFEPMFRDRHQTTKKQLE</sequence>
<dbReference type="Proteomes" id="UP000007954">
    <property type="component" value="Chromosome"/>
</dbReference>
<dbReference type="InterPro" id="IPR023393">
    <property type="entry name" value="START-like_dom_sf"/>
</dbReference>
<proteinExistence type="predicted"/>
<dbReference type="HOGENOM" id="CLU_112936_1_1_2"/>
<dbReference type="SUPFAM" id="SSF55961">
    <property type="entry name" value="Bet v1-like"/>
    <property type="match status" value="1"/>
</dbReference>
<dbReference type="Gene3D" id="3.30.530.20">
    <property type="match status" value="1"/>
</dbReference>